<sequence>MPCPSTQKECREVAHLSGTRRNFQHALGAIDGMHSTIKTPKNSRYYNYKGFISVVMLGLFDAYYNFPWVDIGANGSASDEQLFNSSQLKEIIDGWDINFPGPEPLTHDGKETTHFLVCEDAFALRTYNYHETKRNLSTEECILKYRHSRCMKTTASSTSSAPKAKDSARHRMDMLLSLQLNEDAFTSCPRRWQGLS</sequence>
<reference evidence="4" key="1">
    <citation type="submission" date="2022-11" db="EMBL/GenBank/DDBJ databases">
        <title>Centuries of genome instability and evolution in soft-shell clam transmissible cancer (bioRxiv).</title>
        <authorList>
            <person name="Hart S.F.M."/>
            <person name="Yonemitsu M.A."/>
            <person name="Giersch R.M."/>
            <person name="Beal B.F."/>
            <person name="Arriagada G."/>
            <person name="Davis B.W."/>
            <person name="Ostrander E.A."/>
            <person name="Goff S.P."/>
            <person name="Metzger M.J."/>
        </authorList>
    </citation>
    <scope>NUCLEOTIDE SEQUENCE</scope>
    <source>
        <strain evidence="4">MELC-2E11</strain>
        <tissue evidence="4">Siphon/mantle</tissue>
    </source>
</reference>
<evidence type="ECO:0000256" key="2">
    <source>
        <dbReference type="ARBA" id="ARBA00022723"/>
    </source>
</evidence>
<dbReference type="Proteomes" id="UP001164746">
    <property type="component" value="Chromosome 5"/>
</dbReference>
<proteinExistence type="predicted"/>
<keyword evidence="2" id="KW-0479">Metal-binding</keyword>
<dbReference type="Pfam" id="PF13359">
    <property type="entry name" value="DDE_Tnp_4"/>
    <property type="match status" value="1"/>
</dbReference>
<protein>
    <recommendedName>
        <fullName evidence="3">DDE Tnp4 domain-containing protein</fullName>
    </recommendedName>
</protein>
<dbReference type="InterPro" id="IPR027806">
    <property type="entry name" value="HARBI1_dom"/>
</dbReference>
<keyword evidence="5" id="KW-1185">Reference proteome</keyword>
<dbReference type="EMBL" id="CP111016">
    <property type="protein sequence ID" value="WAR05635.1"/>
    <property type="molecule type" value="Genomic_DNA"/>
</dbReference>
<feature type="domain" description="DDE Tnp4" evidence="3">
    <location>
        <begin position="30"/>
        <end position="149"/>
    </location>
</feature>
<evidence type="ECO:0000313" key="4">
    <source>
        <dbReference type="EMBL" id="WAR05635.1"/>
    </source>
</evidence>
<organism evidence="4 5">
    <name type="scientific">Mya arenaria</name>
    <name type="common">Soft-shell clam</name>
    <dbReference type="NCBI Taxonomy" id="6604"/>
    <lineage>
        <taxon>Eukaryota</taxon>
        <taxon>Metazoa</taxon>
        <taxon>Spiralia</taxon>
        <taxon>Lophotrochozoa</taxon>
        <taxon>Mollusca</taxon>
        <taxon>Bivalvia</taxon>
        <taxon>Autobranchia</taxon>
        <taxon>Heteroconchia</taxon>
        <taxon>Euheterodonta</taxon>
        <taxon>Imparidentia</taxon>
        <taxon>Neoheterodontei</taxon>
        <taxon>Myida</taxon>
        <taxon>Myoidea</taxon>
        <taxon>Myidae</taxon>
        <taxon>Mya</taxon>
    </lineage>
</organism>
<evidence type="ECO:0000256" key="1">
    <source>
        <dbReference type="ARBA" id="ARBA00001968"/>
    </source>
</evidence>
<gene>
    <name evidence="4" type="ORF">MAR_021004</name>
</gene>
<name>A0ABY7E9H9_MYAAR</name>
<comment type="cofactor">
    <cofactor evidence="1">
        <name>a divalent metal cation</name>
        <dbReference type="ChEBI" id="CHEBI:60240"/>
    </cofactor>
</comment>
<evidence type="ECO:0000259" key="3">
    <source>
        <dbReference type="Pfam" id="PF13359"/>
    </source>
</evidence>
<accession>A0ABY7E9H9</accession>
<evidence type="ECO:0000313" key="5">
    <source>
        <dbReference type="Proteomes" id="UP001164746"/>
    </source>
</evidence>